<evidence type="ECO:0000313" key="4">
    <source>
        <dbReference type="WBParaSite" id="SRAE_2000363200.1"/>
    </source>
</evidence>
<dbReference type="STRING" id="34506.A0A090MZI2"/>
<comment type="function">
    <text evidence="1">Involved in mRNA export coupled transcription activation by association with both the TREX-2 and the SAGA complexes. The transcription regulatory histone acetylation (HAT) complex SAGA is a multiprotein complex that activates transcription by remodeling chromatin and mediating histone acetylation and deubiquitination. Within the SAGA complex, participates to a subcomplex that specifically deubiquitinates histones. The SAGA complex is recruited to specific gene promoters by activators, where it is required for transcription. The TREX-2 complex functions in docking export-competent ribonucleoprotein particles (mRNPs) to the nuclear entrance of the nuclear pore complex (nuclear basket). TREX-2 participates in mRNA export and accurate chromatin positioning in the nucleus by tethering genes to the nuclear periphery.</text>
</comment>
<keyword evidence="1" id="KW-0813">Transport</keyword>
<comment type="subunit">
    <text evidence="1">Component of the nuclear pore complex (NPC)-associated TREX-2 complex (transcription and export complex 2). Component of the SAGA transcription coactivator-HAT complex. Within the SAGA complex, participates to a subcomplex of SAGA called the DUB module (deubiquitination module).</text>
</comment>
<proteinExistence type="inferred from homology"/>
<dbReference type="RefSeq" id="XP_024508179.1">
    <property type="nucleotide sequence ID" value="XM_024654848.1"/>
</dbReference>
<dbReference type="GO" id="GO:0005654">
    <property type="term" value="C:nucleoplasm"/>
    <property type="evidence" value="ECO:0007669"/>
    <property type="project" value="UniProtKB-SubCell"/>
</dbReference>
<dbReference type="GO" id="GO:0000124">
    <property type="term" value="C:SAGA complex"/>
    <property type="evidence" value="ECO:0007669"/>
    <property type="project" value="UniProtKB-UniRule"/>
</dbReference>
<keyword evidence="3" id="KW-1185">Reference proteome</keyword>
<organism evidence="2">
    <name type="scientific">Strongyloides ratti</name>
    <name type="common">Parasitic roundworm</name>
    <dbReference type="NCBI Taxonomy" id="34506"/>
    <lineage>
        <taxon>Eukaryota</taxon>
        <taxon>Metazoa</taxon>
        <taxon>Ecdysozoa</taxon>
        <taxon>Nematoda</taxon>
        <taxon>Chromadorea</taxon>
        <taxon>Rhabditida</taxon>
        <taxon>Tylenchina</taxon>
        <taxon>Panagrolaimomorpha</taxon>
        <taxon>Strongyloidoidea</taxon>
        <taxon>Strongyloididae</taxon>
        <taxon>Strongyloides</taxon>
    </lineage>
</organism>
<dbReference type="EMBL" id="LN609529">
    <property type="protein sequence ID" value="CEF68979.1"/>
    <property type="molecule type" value="Genomic_DNA"/>
</dbReference>
<keyword evidence="1" id="KW-0805">Transcription regulation</keyword>
<reference evidence="4" key="2">
    <citation type="submission" date="2020-12" db="UniProtKB">
        <authorList>
            <consortium name="WormBaseParasite"/>
        </authorList>
    </citation>
    <scope>IDENTIFICATION</scope>
</reference>
<dbReference type="GO" id="GO:0006368">
    <property type="term" value="P:transcription elongation by RNA polymerase II"/>
    <property type="evidence" value="ECO:0007669"/>
    <property type="project" value="UniProtKB-UniRule"/>
</dbReference>
<dbReference type="Pfam" id="PF10163">
    <property type="entry name" value="EnY2"/>
    <property type="match status" value="1"/>
</dbReference>
<dbReference type="HAMAP" id="MF_03046">
    <property type="entry name" value="ENY2_Sus1"/>
    <property type="match status" value="1"/>
</dbReference>
<dbReference type="GO" id="GO:0015031">
    <property type="term" value="P:protein transport"/>
    <property type="evidence" value="ECO:0007669"/>
    <property type="project" value="UniProtKB-KW"/>
</dbReference>
<dbReference type="GeneID" id="36381349"/>
<comment type="similarity">
    <text evidence="1">Belongs to the ENY2 family.</text>
</comment>
<sequence length="99" mass="11734">MNQLNFKTQEQIKEEYINSGEAEKIKKEVCERLEETGYNDRIRKVCLEYIQKKGINNVSLTELFEDVGKDKRSAIDQNIQNEITKKIREFVENNISQTY</sequence>
<keyword evidence="1" id="KW-0010">Activator</keyword>
<dbReference type="GO" id="GO:0071819">
    <property type="term" value="C:DUBm complex"/>
    <property type="evidence" value="ECO:0007669"/>
    <property type="project" value="UniProtKB-UniRule"/>
</dbReference>
<dbReference type="CTD" id="36381349"/>
<dbReference type="GO" id="GO:0070390">
    <property type="term" value="C:transcription export complex 2"/>
    <property type="evidence" value="ECO:0007669"/>
    <property type="project" value="UniProtKB-UniRule"/>
</dbReference>
<dbReference type="AlphaFoldDB" id="A0A090MZI2"/>
<keyword evidence="1" id="KW-0804">Transcription</keyword>
<evidence type="ECO:0000313" key="5">
    <source>
        <dbReference type="WormBase" id="SRAE_2000363200"/>
    </source>
</evidence>
<keyword evidence="1" id="KW-0509">mRNA transport</keyword>
<dbReference type="InterPro" id="IPR038212">
    <property type="entry name" value="TF_EnY2_sf"/>
</dbReference>
<comment type="subcellular location">
    <subcellularLocation>
        <location evidence="1">Nucleus</location>
        <location evidence="1">Nucleoplasm</location>
    </subcellularLocation>
</comment>
<dbReference type="InterPro" id="IPR018783">
    <property type="entry name" value="TF_ENY2"/>
</dbReference>
<evidence type="ECO:0000313" key="2">
    <source>
        <dbReference type="EMBL" id="CEF68979.1"/>
    </source>
</evidence>
<gene>
    <name evidence="2 4 5" type="ORF">SRAE_2000363200</name>
</gene>
<evidence type="ECO:0000313" key="3">
    <source>
        <dbReference type="Proteomes" id="UP000035682"/>
    </source>
</evidence>
<keyword evidence="1" id="KW-0811">Translocation</keyword>
<keyword evidence="1" id="KW-0539">Nucleus</keyword>
<dbReference type="WBParaSite" id="SRAE_2000363200.1">
    <property type="protein sequence ID" value="SRAE_2000363200.1"/>
    <property type="gene ID" value="WBGene00263856"/>
</dbReference>
<reference evidence="2 3" key="1">
    <citation type="submission" date="2014-09" db="EMBL/GenBank/DDBJ databases">
        <authorList>
            <person name="Martin A.A."/>
        </authorList>
    </citation>
    <scope>NUCLEOTIDE SEQUENCE</scope>
    <source>
        <strain evidence="3">ED321</strain>
        <strain evidence="2">ED321 Heterogonic</strain>
    </source>
</reference>
<accession>A0A090MZI2</accession>
<dbReference type="Gene3D" id="1.10.246.140">
    <property type="match status" value="1"/>
</dbReference>
<keyword evidence="1" id="KW-0156">Chromatin regulator</keyword>
<name>A0A090MZI2_STRRB</name>
<dbReference type="Proteomes" id="UP000035682">
    <property type="component" value="Unplaced"/>
</dbReference>
<dbReference type="GO" id="GO:0005643">
    <property type="term" value="C:nuclear pore"/>
    <property type="evidence" value="ECO:0007669"/>
    <property type="project" value="UniProtKB-UniRule"/>
</dbReference>
<dbReference type="PANTHER" id="PTHR12514">
    <property type="entry name" value="ENHANCER OF YELLOW 2 TRANSCRIPTION FACTOR"/>
    <property type="match status" value="1"/>
</dbReference>
<keyword evidence="1" id="KW-0653">Protein transport</keyword>
<dbReference type="GO" id="GO:0003713">
    <property type="term" value="F:transcription coactivator activity"/>
    <property type="evidence" value="ECO:0007669"/>
    <property type="project" value="UniProtKB-UniRule"/>
</dbReference>
<protein>
    <recommendedName>
        <fullName evidence="1">Transcription and mRNA export factor ENY2</fullName>
    </recommendedName>
    <alternativeName>
        <fullName evidence="1">Enhancer of yellow 2 transcription factor homolog</fullName>
    </alternativeName>
</protein>
<dbReference type="GO" id="GO:0006325">
    <property type="term" value="P:chromatin organization"/>
    <property type="evidence" value="ECO:0007669"/>
    <property type="project" value="UniProtKB-KW"/>
</dbReference>
<dbReference type="WormBase" id="SRAE_2000363200">
    <property type="protein sequence ID" value="SRP00425"/>
    <property type="gene ID" value="WBGene00263856"/>
</dbReference>
<dbReference type="OrthoDB" id="6221744at2759"/>
<dbReference type="GO" id="GO:0006406">
    <property type="term" value="P:mRNA export from nucleus"/>
    <property type="evidence" value="ECO:0007669"/>
    <property type="project" value="UniProtKB-UniRule"/>
</dbReference>
<evidence type="ECO:0000256" key="1">
    <source>
        <dbReference type="HAMAP-Rule" id="MF_03046"/>
    </source>
</evidence>